<keyword evidence="2" id="KW-1185">Reference proteome</keyword>
<accession>A0A6A1VBB6</accession>
<dbReference type="AlphaFoldDB" id="A0A6A1VBB6"/>
<gene>
    <name evidence="1" type="ORF">CJ030_MR6G004336</name>
</gene>
<dbReference type="Proteomes" id="UP000516437">
    <property type="component" value="Chromosome 6"/>
</dbReference>
<dbReference type="EMBL" id="RXIC02000024">
    <property type="protein sequence ID" value="KAB1210054.1"/>
    <property type="molecule type" value="Genomic_DNA"/>
</dbReference>
<comment type="caution">
    <text evidence="1">The sequence shown here is derived from an EMBL/GenBank/DDBJ whole genome shotgun (WGS) entry which is preliminary data.</text>
</comment>
<sequence>MKSSWVKASSCSETDETTVALAPMGTLPVVALWVSNHTRKNLAELRLRVKDGNIPQMRKILLWFSDPEGCHQLRGVKAKRVILLRVKLQCEVAGPSVDPVGVPELPPSPITSTGRAKIDLPNVLVPFGFGAALPPF</sequence>
<reference evidence="1 2" key="1">
    <citation type="journal article" date="2019" name="Plant Biotechnol. J.">
        <title>The red bayberry genome and genetic basis of sex determination.</title>
        <authorList>
            <person name="Jia H.M."/>
            <person name="Jia H.J."/>
            <person name="Cai Q.L."/>
            <person name="Wang Y."/>
            <person name="Zhao H.B."/>
            <person name="Yang W.F."/>
            <person name="Wang G.Y."/>
            <person name="Li Y.H."/>
            <person name="Zhan D.L."/>
            <person name="Shen Y.T."/>
            <person name="Niu Q.F."/>
            <person name="Chang L."/>
            <person name="Qiu J."/>
            <person name="Zhao L."/>
            <person name="Xie H.B."/>
            <person name="Fu W.Y."/>
            <person name="Jin J."/>
            <person name="Li X.W."/>
            <person name="Jiao Y."/>
            <person name="Zhou C.C."/>
            <person name="Tu T."/>
            <person name="Chai C.Y."/>
            <person name="Gao J.L."/>
            <person name="Fan L.J."/>
            <person name="van de Weg E."/>
            <person name="Wang J.Y."/>
            <person name="Gao Z.S."/>
        </authorList>
    </citation>
    <scope>NUCLEOTIDE SEQUENCE [LARGE SCALE GENOMIC DNA]</scope>
    <source>
        <tissue evidence="1">Leaves</tissue>
    </source>
</reference>
<evidence type="ECO:0000313" key="1">
    <source>
        <dbReference type="EMBL" id="KAB1210054.1"/>
    </source>
</evidence>
<evidence type="ECO:0000313" key="2">
    <source>
        <dbReference type="Proteomes" id="UP000516437"/>
    </source>
</evidence>
<name>A0A6A1VBB6_9ROSI</name>
<organism evidence="1 2">
    <name type="scientific">Morella rubra</name>
    <name type="common">Chinese bayberry</name>
    <dbReference type="NCBI Taxonomy" id="262757"/>
    <lineage>
        <taxon>Eukaryota</taxon>
        <taxon>Viridiplantae</taxon>
        <taxon>Streptophyta</taxon>
        <taxon>Embryophyta</taxon>
        <taxon>Tracheophyta</taxon>
        <taxon>Spermatophyta</taxon>
        <taxon>Magnoliopsida</taxon>
        <taxon>eudicotyledons</taxon>
        <taxon>Gunneridae</taxon>
        <taxon>Pentapetalae</taxon>
        <taxon>rosids</taxon>
        <taxon>fabids</taxon>
        <taxon>Fagales</taxon>
        <taxon>Myricaceae</taxon>
        <taxon>Morella</taxon>
    </lineage>
</organism>
<proteinExistence type="predicted"/>
<protein>
    <submittedName>
        <fullName evidence="1">Uncharacterized protein</fullName>
    </submittedName>
</protein>